<sequence length="620" mass="68213">MSGPLVREVVETTALARSRRAKRLGLYTIVRGSENEMVQFDDHLTPGGIACAMSHRDALRRVATHPTAAWGLVLEDDIAAVVPDADRVVARILRALPHDWSAVFLGYHHKDGCPHPRARGPEGRSAREAPQGSDEEVVGARVFEIHDHVWGLYAWMVRKEAAQELVDGLFPIRGQVDYAISSWLVRNRGGVYCVHPDELLFYSPPSEEGQDSDIQTMVYEEKVVEQHGSWESYMRQLRPWDYEFVFMVVLFFRTSSRDLCVDAAALQRLEAAEAGSGGHGVRFRPHVRPFLQWALEHFDLYLYTHGTTAYATEVVGRLDPDRAFFGVPARLFTRDNTPQGLKDLREIFPHDPSRALVVDDRDEVWCPEVRKGQLVRVSPFLSFRGDPREGVSLEGSAAAGQREQPAAKRPRPALTDGAGSEQGGPGPQQLELGWPPGAAGPDAQLLFLMPMLRAVHEAAFAGAPSRPRPLAEVLPAIRRRALRGCTVCLTGVGGDEGEAVGHALAWWCRALGAQVEAQLSPRTTHLVAARRDTPRYQDRGGAGEAGRRGPADRAPRLGAARRGDVAEAPGGLLPAPALWGLARLPRHLGGAQKLRQRRVSQPRQAFSERRGAPLARCSAL</sequence>
<dbReference type="Gene3D" id="3.40.50.10190">
    <property type="entry name" value="BRCT domain"/>
    <property type="match status" value="1"/>
</dbReference>
<keyword evidence="4" id="KW-0539">Nucleus</keyword>
<dbReference type="InterPro" id="IPR004274">
    <property type="entry name" value="FCP1_dom"/>
</dbReference>
<dbReference type="InterPro" id="IPR036412">
    <property type="entry name" value="HAD-like_sf"/>
</dbReference>
<dbReference type="SUPFAM" id="SSF52113">
    <property type="entry name" value="BRCT domain"/>
    <property type="match status" value="1"/>
</dbReference>
<dbReference type="InterPro" id="IPR036420">
    <property type="entry name" value="BRCT_dom_sf"/>
</dbReference>
<evidence type="ECO:0000256" key="5">
    <source>
        <dbReference type="ARBA" id="ARBA00047761"/>
    </source>
</evidence>
<evidence type="ECO:0000313" key="10">
    <source>
        <dbReference type="Proteomes" id="UP001189429"/>
    </source>
</evidence>
<gene>
    <name evidence="9" type="ORF">PCOR1329_LOCUS50069</name>
</gene>
<dbReference type="InterPro" id="IPR029044">
    <property type="entry name" value="Nucleotide-diphossugar_trans"/>
</dbReference>
<keyword evidence="10" id="KW-1185">Reference proteome</keyword>
<feature type="compositionally biased region" description="Basic and acidic residues" evidence="7">
    <location>
        <begin position="114"/>
        <end position="127"/>
    </location>
</feature>
<reference evidence="9" key="1">
    <citation type="submission" date="2023-10" db="EMBL/GenBank/DDBJ databases">
        <authorList>
            <person name="Chen Y."/>
            <person name="Shah S."/>
            <person name="Dougan E. K."/>
            <person name="Thang M."/>
            <person name="Chan C."/>
        </authorList>
    </citation>
    <scope>NUCLEOTIDE SEQUENCE [LARGE SCALE GENOMIC DNA]</scope>
</reference>
<evidence type="ECO:0000256" key="2">
    <source>
        <dbReference type="ARBA" id="ARBA00013081"/>
    </source>
</evidence>
<dbReference type="SUPFAM" id="SSF53448">
    <property type="entry name" value="Nucleotide-diphospho-sugar transferases"/>
    <property type="match status" value="1"/>
</dbReference>
<feature type="domain" description="FCP1 homology" evidence="8">
    <location>
        <begin position="252"/>
        <end position="404"/>
    </location>
</feature>
<comment type="catalytic activity">
    <reaction evidence="5">
        <text>O-phospho-L-seryl-[protein] + H2O = L-seryl-[protein] + phosphate</text>
        <dbReference type="Rhea" id="RHEA:20629"/>
        <dbReference type="Rhea" id="RHEA-COMP:9863"/>
        <dbReference type="Rhea" id="RHEA-COMP:11604"/>
        <dbReference type="ChEBI" id="CHEBI:15377"/>
        <dbReference type="ChEBI" id="CHEBI:29999"/>
        <dbReference type="ChEBI" id="CHEBI:43474"/>
        <dbReference type="ChEBI" id="CHEBI:83421"/>
        <dbReference type="EC" id="3.1.3.16"/>
    </reaction>
</comment>
<evidence type="ECO:0000259" key="8">
    <source>
        <dbReference type="PROSITE" id="PS50969"/>
    </source>
</evidence>
<keyword evidence="3" id="KW-0378">Hydrolase</keyword>
<protein>
    <recommendedName>
        <fullName evidence="2">protein-serine/threonine phosphatase</fullName>
        <ecNumber evidence="2">3.1.3.16</ecNumber>
    </recommendedName>
</protein>
<feature type="region of interest" description="Disordered" evidence="7">
    <location>
        <begin position="114"/>
        <end position="133"/>
    </location>
</feature>
<feature type="region of interest" description="Disordered" evidence="7">
    <location>
        <begin position="392"/>
        <end position="436"/>
    </location>
</feature>
<comment type="catalytic activity">
    <reaction evidence="6">
        <text>O-phospho-L-threonyl-[protein] + H2O = L-threonyl-[protein] + phosphate</text>
        <dbReference type="Rhea" id="RHEA:47004"/>
        <dbReference type="Rhea" id="RHEA-COMP:11060"/>
        <dbReference type="Rhea" id="RHEA-COMP:11605"/>
        <dbReference type="ChEBI" id="CHEBI:15377"/>
        <dbReference type="ChEBI" id="CHEBI:30013"/>
        <dbReference type="ChEBI" id="CHEBI:43474"/>
        <dbReference type="ChEBI" id="CHEBI:61977"/>
        <dbReference type="EC" id="3.1.3.16"/>
    </reaction>
</comment>
<feature type="region of interest" description="Disordered" evidence="7">
    <location>
        <begin position="527"/>
        <end position="556"/>
    </location>
</feature>
<dbReference type="InterPro" id="IPR039189">
    <property type="entry name" value="Fcp1"/>
</dbReference>
<comment type="caution">
    <text evidence="9">The sequence shown here is derived from an EMBL/GenBank/DDBJ whole genome shotgun (WGS) entry which is preliminary data.</text>
</comment>
<evidence type="ECO:0000256" key="1">
    <source>
        <dbReference type="ARBA" id="ARBA00004123"/>
    </source>
</evidence>
<evidence type="ECO:0000313" key="9">
    <source>
        <dbReference type="EMBL" id="CAK0861373.1"/>
    </source>
</evidence>
<dbReference type="EC" id="3.1.3.16" evidence="2"/>
<dbReference type="EMBL" id="CAUYUJ010016060">
    <property type="protein sequence ID" value="CAK0861373.1"/>
    <property type="molecule type" value="Genomic_DNA"/>
</dbReference>
<evidence type="ECO:0000256" key="6">
    <source>
        <dbReference type="ARBA" id="ARBA00048336"/>
    </source>
</evidence>
<comment type="subcellular location">
    <subcellularLocation>
        <location evidence="1">Nucleus</location>
    </subcellularLocation>
</comment>
<proteinExistence type="predicted"/>
<dbReference type="Proteomes" id="UP001189429">
    <property type="component" value="Unassembled WGS sequence"/>
</dbReference>
<evidence type="ECO:0000256" key="7">
    <source>
        <dbReference type="SAM" id="MobiDB-lite"/>
    </source>
</evidence>
<dbReference type="SMART" id="SM00577">
    <property type="entry name" value="CPDc"/>
    <property type="match status" value="1"/>
</dbReference>
<dbReference type="PANTHER" id="PTHR23081:SF36">
    <property type="entry name" value="RNA POLYMERASE II SUBUNIT A C-TERMINAL DOMAIN PHOSPHATASE"/>
    <property type="match status" value="1"/>
</dbReference>
<organism evidence="9 10">
    <name type="scientific">Prorocentrum cordatum</name>
    <dbReference type="NCBI Taxonomy" id="2364126"/>
    <lineage>
        <taxon>Eukaryota</taxon>
        <taxon>Sar</taxon>
        <taxon>Alveolata</taxon>
        <taxon>Dinophyceae</taxon>
        <taxon>Prorocentrales</taxon>
        <taxon>Prorocentraceae</taxon>
        <taxon>Prorocentrum</taxon>
    </lineage>
</organism>
<feature type="region of interest" description="Disordered" evidence="7">
    <location>
        <begin position="592"/>
        <end position="612"/>
    </location>
</feature>
<name>A0ABN9UN65_9DINO</name>
<feature type="compositionally biased region" description="Basic and acidic residues" evidence="7">
    <location>
        <begin position="545"/>
        <end position="556"/>
    </location>
</feature>
<evidence type="ECO:0000256" key="3">
    <source>
        <dbReference type="ARBA" id="ARBA00022801"/>
    </source>
</evidence>
<dbReference type="PANTHER" id="PTHR23081">
    <property type="entry name" value="RNA POLYMERASE II CTD PHOSPHATASE"/>
    <property type="match status" value="1"/>
</dbReference>
<feature type="compositionally biased region" description="Low complexity" evidence="7">
    <location>
        <begin position="427"/>
        <end position="436"/>
    </location>
</feature>
<dbReference type="SUPFAM" id="SSF56784">
    <property type="entry name" value="HAD-like"/>
    <property type="match status" value="1"/>
</dbReference>
<feature type="compositionally biased region" description="Basic and acidic residues" evidence="7">
    <location>
        <begin position="529"/>
        <end position="538"/>
    </location>
</feature>
<dbReference type="Gene3D" id="3.40.50.1000">
    <property type="entry name" value="HAD superfamily/HAD-like"/>
    <property type="match status" value="1"/>
</dbReference>
<dbReference type="InterPro" id="IPR023214">
    <property type="entry name" value="HAD_sf"/>
</dbReference>
<dbReference type="Pfam" id="PF03031">
    <property type="entry name" value="NIF"/>
    <property type="match status" value="1"/>
</dbReference>
<dbReference type="PROSITE" id="PS50969">
    <property type="entry name" value="FCP1"/>
    <property type="match status" value="1"/>
</dbReference>
<evidence type="ECO:0000256" key="4">
    <source>
        <dbReference type="ARBA" id="ARBA00023242"/>
    </source>
</evidence>
<accession>A0ABN9UN65</accession>